<feature type="domain" description="DUF202" evidence="7">
    <location>
        <begin position="23"/>
        <end position="84"/>
    </location>
</feature>
<reference evidence="8" key="1">
    <citation type="submission" date="2019-12" db="EMBL/GenBank/DDBJ databases">
        <title>Clostridiaceae gen. nov. sp. nov., isolated from sediment in Xinjiang, China.</title>
        <authorList>
            <person name="Zhang R."/>
        </authorList>
    </citation>
    <scope>NUCLEOTIDE SEQUENCE</scope>
    <source>
        <strain evidence="8">D2Q-11</strain>
    </source>
</reference>
<keyword evidence="5 6" id="KW-0472">Membrane</keyword>
<feature type="transmembrane region" description="Helical" evidence="6">
    <location>
        <begin position="60"/>
        <end position="81"/>
    </location>
</feature>
<dbReference type="RefSeq" id="WP_203366680.1">
    <property type="nucleotide sequence ID" value="NZ_WSFT01000037.1"/>
</dbReference>
<dbReference type="AlphaFoldDB" id="A0A942UT58"/>
<name>A0A942UT58_9FIRM</name>
<evidence type="ECO:0000313" key="9">
    <source>
        <dbReference type="Proteomes" id="UP000724672"/>
    </source>
</evidence>
<accession>A0A942UT58</accession>
<organism evidence="8 9">
    <name type="scientific">Anaeromonas frigoriresistens</name>
    <dbReference type="NCBI Taxonomy" id="2683708"/>
    <lineage>
        <taxon>Bacteria</taxon>
        <taxon>Bacillati</taxon>
        <taxon>Bacillota</taxon>
        <taxon>Tissierellia</taxon>
        <taxon>Tissierellales</taxon>
        <taxon>Thermohalobacteraceae</taxon>
        <taxon>Anaeromonas</taxon>
    </lineage>
</organism>
<evidence type="ECO:0000313" key="8">
    <source>
        <dbReference type="EMBL" id="MBS4538754.1"/>
    </source>
</evidence>
<dbReference type="PANTHER" id="PTHR34187">
    <property type="entry name" value="FGR18P"/>
    <property type="match status" value="1"/>
</dbReference>
<evidence type="ECO:0000256" key="3">
    <source>
        <dbReference type="ARBA" id="ARBA00022692"/>
    </source>
</evidence>
<feature type="transmembrane region" description="Helical" evidence="6">
    <location>
        <begin position="32"/>
        <end position="54"/>
    </location>
</feature>
<dbReference type="Pfam" id="PF02656">
    <property type="entry name" value="DUF202"/>
    <property type="match status" value="1"/>
</dbReference>
<keyword evidence="2" id="KW-1003">Cell membrane</keyword>
<dbReference type="Proteomes" id="UP000724672">
    <property type="component" value="Unassembled WGS sequence"/>
</dbReference>
<evidence type="ECO:0000256" key="1">
    <source>
        <dbReference type="ARBA" id="ARBA00004651"/>
    </source>
</evidence>
<keyword evidence="9" id="KW-1185">Reference proteome</keyword>
<evidence type="ECO:0000256" key="5">
    <source>
        <dbReference type="ARBA" id="ARBA00023136"/>
    </source>
</evidence>
<evidence type="ECO:0000259" key="7">
    <source>
        <dbReference type="Pfam" id="PF02656"/>
    </source>
</evidence>
<evidence type="ECO:0000256" key="2">
    <source>
        <dbReference type="ARBA" id="ARBA00022475"/>
    </source>
</evidence>
<keyword evidence="4 6" id="KW-1133">Transmembrane helix</keyword>
<evidence type="ECO:0000256" key="4">
    <source>
        <dbReference type="ARBA" id="ARBA00022989"/>
    </source>
</evidence>
<proteinExistence type="predicted"/>
<comment type="subcellular location">
    <subcellularLocation>
        <location evidence="1">Cell membrane</location>
        <topology evidence="1">Multi-pass membrane protein</topology>
    </subcellularLocation>
</comment>
<gene>
    <name evidence="8" type="ORF">GOQ27_09780</name>
</gene>
<dbReference type="InterPro" id="IPR003807">
    <property type="entry name" value="DUF202"/>
</dbReference>
<sequence length="91" mass="10542">MKKDINNNKYNNLKFTDILAVDRTILANERTFLAYIRTSLNVLAAGISFIKLFKFLPIQILGYILVPLGLIIFIIGLYRFLKINKNIHKND</sequence>
<dbReference type="GO" id="GO:0005886">
    <property type="term" value="C:plasma membrane"/>
    <property type="evidence" value="ECO:0007669"/>
    <property type="project" value="UniProtKB-SubCell"/>
</dbReference>
<keyword evidence="3 6" id="KW-0812">Transmembrane</keyword>
<dbReference type="EMBL" id="WSFT01000037">
    <property type="protein sequence ID" value="MBS4538754.1"/>
    <property type="molecule type" value="Genomic_DNA"/>
</dbReference>
<dbReference type="InterPro" id="IPR052053">
    <property type="entry name" value="IM_YidH-like"/>
</dbReference>
<comment type="caution">
    <text evidence="8">The sequence shown here is derived from an EMBL/GenBank/DDBJ whole genome shotgun (WGS) entry which is preliminary data.</text>
</comment>
<evidence type="ECO:0000256" key="6">
    <source>
        <dbReference type="SAM" id="Phobius"/>
    </source>
</evidence>
<protein>
    <submittedName>
        <fullName evidence="8">DUF202 domain-containing protein</fullName>
    </submittedName>
</protein>
<dbReference type="PANTHER" id="PTHR34187:SF2">
    <property type="entry name" value="DUF202 DOMAIN-CONTAINING PROTEIN"/>
    <property type="match status" value="1"/>
</dbReference>